<name>A0A6C0JN42_9ZZZZ</name>
<keyword evidence="1" id="KW-0472">Membrane</keyword>
<keyword evidence="1" id="KW-1133">Transmembrane helix</keyword>
<accession>A0A6C0JN42</accession>
<sequence length="53" mass="5584">MTSQVQYIACFSTQVGVCMGVIAIMTGNPIFYCAGFTSLIIGVTATFIGLSKK</sequence>
<protein>
    <submittedName>
        <fullName evidence="2">Uncharacterized protein</fullName>
    </submittedName>
</protein>
<reference evidence="2" key="1">
    <citation type="journal article" date="2020" name="Nature">
        <title>Giant virus diversity and host interactions through global metagenomics.</title>
        <authorList>
            <person name="Schulz F."/>
            <person name="Roux S."/>
            <person name="Paez-Espino D."/>
            <person name="Jungbluth S."/>
            <person name="Walsh D.A."/>
            <person name="Denef V.J."/>
            <person name="McMahon K.D."/>
            <person name="Konstantinidis K.T."/>
            <person name="Eloe-Fadrosh E.A."/>
            <person name="Kyrpides N.C."/>
            <person name="Woyke T."/>
        </authorList>
    </citation>
    <scope>NUCLEOTIDE SEQUENCE</scope>
    <source>
        <strain evidence="2">GVMAG-M-3300027734-16</strain>
    </source>
</reference>
<evidence type="ECO:0000256" key="1">
    <source>
        <dbReference type="SAM" id="Phobius"/>
    </source>
</evidence>
<organism evidence="2">
    <name type="scientific">viral metagenome</name>
    <dbReference type="NCBI Taxonomy" id="1070528"/>
    <lineage>
        <taxon>unclassified sequences</taxon>
        <taxon>metagenomes</taxon>
        <taxon>organismal metagenomes</taxon>
    </lineage>
</organism>
<dbReference type="AlphaFoldDB" id="A0A6C0JN42"/>
<feature type="transmembrane region" description="Helical" evidence="1">
    <location>
        <begin position="30"/>
        <end position="50"/>
    </location>
</feature>
<proteinExistence type="predicted"/>
<keyword evidence="1" id="KW-0812">Transmembrane</keyword>
<feature type="transmembrane region" description="Helical" evidence="1">
    <location>
        <begin position="7"/>
        <end position="24"/>
    </location>
</feature>
<dbReference type="EMBL" id="MN740411">
    <property type="protein sequence ID" value="QHU05288.1"/>
    <property type="molecule type" value="Genomic_DNA"/>
</dbReference>
<evidence type="ECO:0000313" key="2">
    <source>
        <dbReference type="EMBL" id="QHU05288.1"/>
    </source>
</evidence>